<dbReference type="InterPro" id="IPR026444">
    <property type="entry name" value="Secre_tail"/>
</dbReference>
<dbReference type="AlphaFoldDB" id="A0A4U1BUB0"/>
<keyword evidence="4" id="KW-1185">Reference proteome</keyword>
<accession>A0A4U1BUB0</accession>
<feature type="signal peptide" evidence="2">
    <location>
        <begin position="1"/>
        <end position="23"/>
    </location>
</feature>
<dbReference type="RefSeq" id="WP_136827682.1">
    <property type="nucleotide sequence ID" value="NZ_SWBP01000009.1"/>
</dbReference>
<feature type="chain" id="PRO_5020731458" evidence="2">
    <location>
        <begin position="24"/>
        <end position="576"/>
    </location>
</feature>
<organism evidence="3 4">
    <name type="scientific">Pedobacter cryophilus</name>
    <dbReference type="NCBI Taxonomy" id="2571271"/>
    <lineage>
        <taxon>Bacteria</taxon>
        <taxon>Pseudomonadati</taxon>
        <taxon>Bacteroidota</taxon>
        <taxon>Sphingobacteriia</taxon>
        <taxon>Sphingobacteriales</taxon>
        <taxon>Sphingobacteriaceae</taxon>
        <taxon>Pedobacter</taxon>
    </lineage>
</organism>
<evidence type="ECO:0000313" key="3">
    <source>
        <dbReference type="EMBL" id="TKB95244.1"/>
    </source>
</evidence>
<dbReference type="InterPro" id="IPR013425">
    <property type="entry name" value="Autotrns_rpt"/>
</dbReference>
<keyword evidence="1 2" id="KW-0732">Signal</keyword>
<dbReference type="NCBIfam" id="TIGR04183">
    <property type="entry name" value="Por_Secre_tail"/>
    <property type="match status" value="1"/>
</dbReference>
<dbReference type="EMBL" id="SWBP01000009">
    <property type="protein sequence ID" value="TKB95244.1"/>
    <property type="molecule type" value="Genomic_DNA"/>
</dbReference>
<name>A0A4U1BUB0_9SPHI</name>
<dbReference type="NCBIfam" id="TIGR02601">
    <property type="entry name" value="autotrns_rpt"/>
    <property type="match status" value="1"/>
</dbReference>
<evidence type="ECO:0000313" key="4">
    <source>
        <dbReference type="Proteomes" id="UP000308181"/>
    </source>
</evidence>
<gene>
    <name evidence="3" type="ORF">FA046_16710</name>
</gene>
<dbReference type="OrthoDB" id="1466765at2"/>
<sequence>MKKVLLLLSFYLLISFSPDKTFAQLYWGGSGSWTSAGWSTTNSGPYTSAWVSGSAVIFNVPASTITGATTTFSSITANEDVTVTSGGTINTGATIATITVANGKTLDFGSQAISTAAGTGFVKNGAGSLALAGGTYTGGFTLNSGTVILRGVNGMGSGGTLTINGGTIAGSGNRDLTGKYTSIIVGGNFTLGSSVSPASSSASLTFNAPISLGANDRIISLGANDTRLNGIISSTGGGLTIANSTGIVNELVIAGSNTYTGPTVIGVDSRLALAATEVIPNNSPITLNGGSIFTGQFNETYSTLRLTENSNIILSSSSVQSHNFSASNLIGWTAGKTLIINNWQGGYNSTSGTAGKIFFGNNASGLTAQQLSQIKFFNGTVNSDAVQLSTGEIVPTGTLPISLTSFTGKAVNQTILLNWNTASEVNNSYFDVLRSVDGKSFTAIGKINGSGNSNSAKDYSFVDENPYAGSNYYQLVQHDFDGKTSSSAIISADSKIAATQLSVYASSSEVKISISSPNQGKCLLQLFDIAGRKLAEQSVAVNKGFNSVVLPLSLQNGIHFVRYTTDGETINQKFVR</sequence>
<protein>
    <submittedName>
        <fullName evidence="3">T9SS type A sorting domain-containing protein</fullName>
    </submittedName>
</protein>
<proteinExistence type="predicted"/>
<evidence type="ECO:0000256" key="1">
    <source>
        <dbReference type="ARBA" id="ARBA00022729"/>
    </source>
</evidence>
<dbReference type="Proteomes" id="UP000308181">
    <property type="component" value="Unassembled WGS sequence"/>
</dbReference>
<reference evidence="3 4" key="1">
    <citation type="submission" date="2019-04" db="EMBL/GenBank/DDBJ databases">
        <title>Pedobacter sp. AR-3-17 sp. nov., isolated from Arctic soil.</title>
        <authorList>
            <person name="Dahal R.H."/>
            <person name="Kim D.-U."/>
        </authorList>
    </citation>
    <scope>NUCLEOTIDE SEQUENCE [LARGE SCALE GENOMIC DNA]</scope>
    <source>
        <strain evidence="3 4">AR-3-17</strain>
    </source>
</reference>
<evidence type="ECO:0000256" key="2">
    <source>
        <dbReference type="SAM" id="SignalP"/>
    </source>
</evidence>
<comment type="caution">
    <text evidence="3">The sequence shown here is derived from an EMBL/GenBank/DDBJ whole genome shotgun (WGS) entry which is preliminary data.</text>
</comment>